<dbReference type="Proteomes" id="UP000663854">
    <property type="component" value="Unassembled WGS sequence"/>
</dbReference>
<dbReference type="EMBL" id="CAJNOH010001943">
    <property type="protein sequence ID" value="CAF1262073.1"/>
    <property type="molecule type" value="Genomic_DNA"/>
</dbReference>
<evidence type="ECO:0000313" key="3">
    <source>
        <dbReference type="Proteomes" id="UP000663870"/>
    </source>
</evidence>
<name>A0A815WKE9_9BILA</name>
<evidence type="ECO:0000313" key="1">
    <source>
        <dbReference type="EMBL" id="CAF1262073.1"/>
    </source>
</evidence>
<accession>A0A815WKE9</accession>
<dbReference type="Proteomes" id="UP000663870">
    <property type="component" value="Unassembled WGS sequence"/>
</dbReference>
<sequence length="140" mass="16904">MGIYSEYLYLTLRKNIYKDNFNILSTFTHFNRRCFVYCLIRRLFSIVTNDSILSSSLIHICIIENDLSDFYLTQNLVKLRHIIPTTIDIIEKLPSFCYLVRYDNVVSDHLEIKNVIYIFTKIVEHEHVKELQEFYYNIYL</sequence>
<comment type="caution">
    <text evidence="2">The sequence shown here is derived from an EMBL/GenBank/DDBJ whole genome shotgun (WGS) entry which is preliminary data.</text>
</comment>
<dbReference type="AlphaFoldDB" id="A0A815WKE9"/>
<evidence type="ECO:0000313" key="2">
    <source>
        <dbReference type="EMBL" id="CAF1541989.1"/>
    </source>
</evidence>
<protein>
    <submittedName>
        <fullName evidence="2">Uncharacterized protein</fullName>
    </submittedName>
</protein>
<proteinExistence type="predicted"/>
<keyword evidence="3" id="KW-1185">Reference proteome</keyword>
<dbReference type="EMBL" id="CAJNOL010003016">
    <property type="protein sequence ID" value="CAF1541989.1"/>
    <property type="molecule type" value="Genomic_DNA"/>
</dbReference>
<reference evidence="2" key="1">
    <citation type="submission" date="2021-02" db="EMBL/GenBank/DDBJ databases">
        <authorList>
            <person name="Nowell W R."/>
        </authorList>
    </citation>
    <scope>NUCLEOTIDE SEQUENCE</scope>
</reference>
<gene>
    <name evidence="2" type="ORF">JXQ802_LOCUS43014</name>
    <name evidence="1" type="ORF">PYM288_LOCUS27932</name>
</gene>
<organism evidence="2 3">
    <name type="scientific">Rotaria sordida</name>
    <dbReference type="NCBI Taxonomy" id="392033"/>
    <lineage>
        <taxon>Eukaryota</taxon>
        <taxon>Metazoa</taxon>
        <taxon>Spiralia</taxon>
        <taxon>Gnathifera</taxon>
        <taxon>Rotifera</taxon>
        <taxon>Eurotatoria</taxon>
        <taxon>Bdelloidea</taxon>
        <taxon>Philodinida</taxon>
        <taxon>Philodinidae</taxon>
        <taxon>Rotaria</taxon>
    </lineage>
</organism>